<name>A0A0C9TX14_SPHS4</name>
<evidence type="ECO:0000256" key="3">
    <source>
        <dbReference type="ARBA" id="ARBA00023002"/>
    </source>
</evidence>
<evidence type="ECO:0000313" key="5">
    <source>
        <dbReference type="Proteomes" id="UP000054279"/>
    </source>
</evidence>
<keyword evidence="5" id="KW-1185">Reference proteome</keyword>
<sequence>INLLINNAGTFGPHKTPKDNAKDIRALQTALKSSWDEFMSPFNVNVTSVYFTIVAFLELLDNGNKQGIPGVSSQVITISSMAGFRKDSELTGIAYSTSKAAATHLGKILGNYLRDYRIRSNIISHGIYPKILENYRKQQQQQGLGDQPAVPTPMGRIQAGLILFLATRAGTYINGDVTISDGGRLGLYSYTF</sequence>
<dbReference type="InterPro" id="IPR036291">
    <property type="entry name" value="NAD(P)-bd_dom_sf"/>
</dbReference>
<dbReference type="Pfam" id="PF13561">
    <property type="entry name" value="adh_short_C2"/>
    <property type="match status" value="1"/>
</dbReference>
<dbReference type="InterPro" id="IPR020904">
    <property type="entry name" value="Sc_DH/Rdtase_CS"/>
</dbReference>
<keyword evidence="2" id="KW-0521">NADP</keyword>
<accession>A0A0C9TX14</accession>
<evidence type="ECO:0008006" key="6">
    <source>
        <dbReference type="Google" id="ProtNLM"/>
    </source>
</evidence>
<dbReference type="GO" id="GO:0016491">
    <property type="term" value="F:oxidoreductase activity"/>
    <property type="evidence" value="ECO:0007669"/>
    <property type="project" value="UniProtKB-KW"/>
</dbReference>
<dbReference type="PANTHER" id="PTHR43618">
    <property type="entry name" value="7-ALPHA-HYDROXYSTEROID DEHYDROGENASE"/>
    <property type="match status" value="1"/>
</dbReference>
<organism evidence="4 5">
    <name type="scientific">Sphaerobolus stellatus (strain SS14)</name>
    <dbReference type="NCBI Taxonomy" id="990650"/>
    <lineage>
        <taxon>Eukaryota</taxon>
        <taxon>Fungi</taxon>
        <taxon>Dikarya</taxon>
        <taxon>Basidiomycota</taxon>
        <taxon>Agaricomycotina</taxon>
        <taxon>Agaricomycetes</taxon>
        <taxon>Phallomycetidae</taxon>
        <taxon>Geastrales</taxon>
        <taxon>Sphaerobolaceae</taxon>
        <taxon>Sphaerobolus</taxon>
    </lineage>
</organism>
<dbReference type="EMBL" id="KN837194">
    <property type="protein sequence ID" value="KIJ34933.1"/>
    <property type="molecule type" value="Genomic_DNA"/>
</dbReference>
<gene>
    <name evidence="4" type="ORF">M422DRAFT_181432</name>
</gene>
<dbReference type="AlphaFoldDB" id="A0A0C9TX14"/>
<feature type="non-terminal residue" evidence="4">
    <location>
        <position position="192"/>
    </location>
</feature>
<dbReference type="Proteomes" id="UP000054279">
    <property type="component" value="Unassembled WGS sequence"/>
</dbReference>
<protein>
    <recommendedName>
        <fullName evidence="6">3-oxoacyl-[acyl-carrier-protein] reductase</fullName>
    </recommendedName>
</protein>
<dbReference type="SUPFAM" id="SSF51735">
    <property type="entry name" value="NAD(P)-binding Rossmann-fold domains"/>
    <property type="match status" value="1"/>
</dbReference>
<evidence type="ECO:0000256" key="2">
    <source>
        <dbReference type="ARBA" id="ARBA00022857"/>
    </source>
</evidence>
<dbReference type="PANTHER" id="PTHR43618:SF18">
    <property type="entry name" value="SHORT CHAIN DEHYDROGENASE_REDUCTASE FAMILY (AFU_ORTHOLOGUE AFUA_5G12480)"/>
    <property type="match status" value="1"/>
</dbReference>
<keyword evidence="3" id="KW-0560">Oxidoreductase</keyword>
<dbReference type="OrthoDB" id="2962696at2759"/>
<dbReference type="InterPro" id="IPR052178">
    <property type="entry name" value="Sec_Metab_Biosynth_SDR"/>
</dbReference>
<reference evidence="4 5" key="1">
    <citation type="submission" date="2014-06" db="EMBL/GenBank/DDBJ databases">
        <title>Evolutionary Origins and Diversification of the Mycorrhizal Mutualists.</title>
        <authorList>
            <consortium name="DOE Joint Genome Institute"/>
            <consortium name="Mycorrhizal Genomics Consortium"/>
            <person name="Kohler A."/>
            <person name="Kuo A."/>
            <person name="Nagy L.G."/>
            <person name="Floudas D."/>
            <person name="Copeland A."/>
            <person name="Barry K.W."/>
            <person name="Cichocki N."/>
            <person name="Veneault-Fourrey C."/>
            <person name="LaButti K."/>
            <person name="Lindquist E.A."/>
            <person name="Lipzen A."/>
            <person name="Lundell T."/>
            <person name="Morin E."/>
            <person name="Murat C."/>
            <person name="Riley R."/>
            <person name="Ohm R."/>
            <person name="Sun H."/>
            <person name="Tunlid A."/>
            <person name="Henrissat B."/>
            <person name="Grigoriev I.V."/>
            <person name="Hibbett D.S."/>
            <person name="Martin F."/>
        </authorList>
    </citation>
    <scope>NUCLEOTIDE SEQUENCE [LARGE SCALE GENOMIC DNA]</scope>
    <source>
        <strain evidence="4 5">SS14</strain>
    </source>
</reference>
<comment type="similarity">
    <text evidence="1">Belongs to the short-chain dehydrogenases/reductases (SDR) family.</text>
</comment>
<evidence type="ECO:0000256" key="1">
    <source>
        <dbReference type="ARBA" id="ARBA00006484"/>
    </source>
</evidence>
<dbReference type="HOGENOM" id="CLU_010194_12_3_1"/>
<dbReference type="PROSITE" id="PS00061">
    <property type="entry name" value="ADH_SHORT"/>
    <property type="match status" value="1"/>
</dbReference>
<evidence type="ECO:0000313" key="4">
    <source>
        <dbReference type="EMBL" id="KIJ34933.1"/>
    </source>
</evidence>
<dbReference type="Gene3D" id="3.40.50.720">
    <property type="entry name" value="NAD(P)-binding Rossmann-like Domain"/>
    <property type="match status" value="1"/>
</dbReference>
<dbReference type="InterPro" id="IPR002347">
    <property type="entry name" value="SDR_fam"/>
</dbReference>
<proteinExistence type="inferred from homology"/>